<dbReference type="AlphaFoldDB" id="A0A151N571"/>
<protein>
    <recommendedName>
        <fullName evidence="3">Reverse transcriptase domain-containing protein</fullName>
    </recommendedName>
</protein>
<evidence type="ECO:0000313" key="2">
    <source>
        <dbReference type="Proteomes" id="UP000050525"/>
    </source>
</evidence>
<keyword evidence="2" id="KW-1185">Reference proteome</keyword>
<gene>
    <name evidence="1" type="ORF">Y1Q_0012198</name>
</gene>
<dbReference type="EMBL" id="AKHW03004011">
    <property type="protein sequence ID" value="KYO31974.1"/>
    <property type="molecule type" value="Genomic_DNA"/>
</dbReference>
<accession>A0A151N571</accession>
<evidence type="ECO:0000313" key="1">
    <source>
        <dbReference type="EMBL" id="KYO31974.1"/>
    </source>
</evidence>
<reference evidence="1 2" key="1">
    <citation type="journal article" date="2012" name="Genome Biol.">
        <title>Sequencing three crocodilian genomes to illuminate the evolution of archosaurs and amniotes.</title>
        <authorList>
            <person name="St John J.A."/>
            <person name="Braun E.L."/>
            <person name="Isberg S.R."/>
            <person name="Miles L.G."/>
            <person name="Chong A.Y."/>
            <person name="Gongora J."/>
            <person name="Dalzell P."/>
            <person name="Moran C."/>
            <person name="Bed'hom B."/>
            <person name="Abzhanov A."/>
            <person name="Burgess S.C."/>
            <person name="Cooksey A.M."/>
            <person name="Castoe T.A."/>
            <person name="Crawford N.G."/>
            <person name="Densmore L.D."/>
            <person name="Drew J.C."/>
            <person name="Edwards S.V."/>
            <person name="Faircloth B.C."/>
            <person name="Fujita M.K."/>
            <person name="Greenwold M.J."/>
            <person name="Hoffmann F.G."/>
            <person name="Howard J.M."/>
            <person name="Iguchi T."/>
            <person name="Janes D.E."/>
            <person name="Khan S.Y."/>
            <person name="Kohno S."/>
            <person name="de Koning A.J."/>
            <person name="Lance S.L."/>
            <person name="McCarthy F.M."/>
            <person name="McCormack J.E."/>
            <person name="Merchant M.E."/>
            <person name="Peterson D.G."/>
            <person name="Pollock D.D."/>
            <person name="Pourmand N."/>
            <person name="Raney B.J."/>
            <person name="Roessler K.A."/>
            <person name="Sanford J.R."/>
            <person name="Sawyer R.H."/>
            <person name="Schmidt C.J."/>
            <person name="Triplett E.W."/>
            <person name="Tuberville T.D."/>
            <person name="Venegas-Anaya M."/>
            <person name="Howard J.T."/>
            <person name="Jarvis E.D."/>
            <person name="Guillette L.J.Jr."/>
            <person name="Glenn T.C."/>
            <person name="Green R.E."/>
            <person name="Ray D.A."/>
        </authorList>
    </citation>
    <scope>NUCLEOTIDE SEQUENCE [LARGE SCALE GENOMIC DNA]</scope>
    <source>
        <strain evidence="1">KSC_2009_1</strain>
    </source>
</reference>
<name>A0A151N571_ALLMI</name>
<organism evidence="1 2">
    <name type="scientific">Alligator mississippiensis</name>
    <name type="common">American alligator</name>
    <dbReference type="NCBI Taxonomy" id="8496"/>
    <lineage>
        <taxon>Eukaryota</taxon>
        <taxon>Metazoa</taxon>
        <taxon>Chordata</taxon>
        <taxon>Craniata</taxon>
        <taxon>Vertebrata</taxon>
        <taxon>Euteleostomi</taxon>
        <taxon>Archelosauria</taxon>
        <taxon>Archosauria</taxon>
        <taxon>Crocodylia</taxon>
        <taxon>Alligatoridae</taxon>
        <taxon>Alligatorinae</taxon>
        <taxon>Alligator</taxon>
    </lineage>
</organism>
<comment type="caution">
    <text evidence="1">The sequence shown here is derived from an EMBL/GenBank/DDBJ whole genome shotgun (WGS) entry which is preliminary data.</text>
</comment>
<sequence>MEQLLQATVGGPGGLDLYGRKLSVLAYADNLVLLTSNTAQLWQMLDVTSEVAKWMGLHFNVVKCASLHIDGKKNSHILDSTFTIQDFGNEKTGLR</sequence>
<dbReference type="Proteomes" id="UP000050525">
    <property type="component" value="Unassembled WGS sequence"/>
</dbReference>
<proteinExistence type="predicted"/>
<evidence type="ECO:0008006" key="3">
    <source>
        <dbReference type="Google" id="ProtNLM"/>
    </source>
</evidence>